<feature type="transmembrane region" description="Helical" evidence="7">
    <location>
        <begin position="197"/>
        <end position="216"/>
    </location>
</feature>
<dbReference type="Proteomes" id="UP000321046">
    <property type="component" value="Unassembled WGS sequence"/>
</dbReference>
<sequence length="466" mass="49541">MRICGAHLRISSGTAMPGACARRRGSSMADARSWQRFLWLWAAEMLSITGTGLTAFALGAWVYAETGRATDFAMLSVAATLPGILLLPLGGVLADVLPRKAVMTWCNGVAGVCAAWLAWLVYSDSLTLIAIYLLLAISALCRALQWVTFTATMTQMVPAHHLGRSSAMIYAGEAGQHLLAPALAALALPFIGYAGVIGLDLTTFLFAVIVIAAVPIPATPPGDWRRAGEVLSSLRAVVSEGWGFIRERPGLLYLQIFFALSQFLGGFLPILTLPALVELTGSEQVTGLTMAAAGTGLVLGMVWLVARPRMSGRVWATVFCDMAASAALLALAFGATRFGAPWFAAAGCAFLFFHALESGISQDLWQRKVPGRLQGRVFAIRRTIAWSLVPLCYVLAGPLVDDWLAPAMAEGAPLGQIFGPLLGYESLGAMLLLMGAAAALRLFVLAPAALLTRPLMRIEEELVDHV</sequence>
<dbReference type="Pfam" id="PF07690">
    <property type="entry name" value="MFS_1"/>
    <property type="match status" value="1"/>
</dbReference>
<accession>A0A5C6XKF0</accession>
<keyword evidence="5 7" id="KW-1133">Transmembrane helix</keyword>
<comment type="caution">
    <text evidence="8">The sequence shown here is derived from an EMBL/GenBank/DDBJ whole genome shotgun (WGS) entry which is preliminary data.</text>
</comment>
<reference evidence="8 9" key="1">
    <citation type="submission" date="2019-08" db="EMBL/GenBank/DDBJ databases">
        <title>Bradymonadales sp. TMQ2.</title>
        <authorList>
            <person name="Liang Q."/>
        </authorList>
    </citation>
    <scope>NUCLEOTIDE SEQUENCE [LARGE SCALE GENOMIC DNA]</scope>
    <source>
        <strain evidence="8 9">TMQ2</strain>
    </source>
</reference>
<evidence type="ECO:0000256" key="7">
    <source>
        <dbReference type="SAM" id="Phobius"/>
    </source>
</evidence>
<dbReference type="EMBL" id="VOSL01000020">
    <property type="protein sequence ID" value="TXD41245.1"/>
    <property type="molecule type" value="Genomic_DNA"/>
</dbReference>
<dbReference type="OrthoDB" id="9809918at2"/>
<feature type="transmembrane region" description="Helical" evidence="7">
    <location>
        <begin position="427"/>
        <end position="451"/>
    </location>
</feature>
<feature type="transmembrane region" description="Helical" evidence="7">
    <location>
        <begin position="101"/>
        <end position="122"/>
    </location>
</feature>
<feature type="transmembrane region" description="Helical" evidence="7">
    <location>
        <begin position="168"/>
        <end position="191"/>
    </location>
</feature>
<dbReference type="PANTHER" id="PTHR43266">
    <property type="entry name" value="MACROLIDE-EFFLUX PROTEIN"/>
    <property type="match status" value="1"/>
</dbReference>
<dbReference type="InterPro" id="IPR036259">
    <property type="entry name" value="MFS_trans_sf"/>
</dbReference>
<proteinExistence type="predicted"/>
<dbReference type="AlphaFoldDB" id="A0A5C6XKF0"/>
<dbReference type="GO" id="GO:0005886">
    <property type="term" value="C:plasma membrane"/>
    <property type="evidence" value="ECO:0007669"/>
    <property type="project" value="UniProtKB-SubCell"/>
</dbReference>
<gene>
    <name evidence="8" type="ORF">FRC96_04455</name>
</gene>
<comment type="subcellular location">
    <subcellularLocation>
        <location evidence="1">Cell membrane</location>
        <topology evidence="1">Multi-pass membrane protein</topology>
    </subcellularLocation>
</comment>
<dbReference type="SUPFAM" id="SSF103473">
    <property type="entry name" value="MFS general substrate transporter"/>
    <property type="match status" value="1"/>
</dbReference>
<dbReference type="CDD" id="cd06173">
    <property type="entry name" value="MFS_MefA_like"/>
    <property type="match status" value="1"/>
</dbReference>
<feature type="transmembrane region" description="Helical" evidence="7">
    <location>
        <begin position="377"/>
        <end position="396"/>
    </location>
</feature>
<evidence type="ECO:0000256" key="1">
    <source>
        <dbReference type="ARBA" id="ARBA00004651"/>
    </source>
</evidence>
<evidence type="ECO:0000313" key="9">
    <source>
        <dbReference type="Proteomes" id="UP000321046"/>
    </source>
</evidence>
<dbReference type="GO" id="GO:0022857">
    <property type="term" value="F:transmembrane transporter activity"/>
    <property type="evidence" value="ECO:0007669"/>
    <property type="project" value="InterPro"/>
</dbReference>
<feature type="transmembrane region" description="Helical" evidence="7">
    <location>
        <begin position="339"/>
        <end position="356"/>
    </location>
</feature>
<evidence type="ECO:0000313" key="8">
    <source>
        <dbReference type="EMBL" id="TXD41245.1"/>
    </source>
</evidence>
<keyword evidence="4 7" id="KW-0812">Transmembrane</keyword>
<feature type="transmembrane region" description="Helical" evidence="7">
    <location>
        <begin position="128"/>
        <end position="147"/>
    </location>
</feature>
<feature type="transmembrane region" description="Helical" evidence="7">
    <location>
        <begin position="251"/>
        <end position="273"/>
    </location>
</feature>
<evidence type="ECO:0000256" key="4">
    <source>
        <dbReference type="ARBA" id="ARBA00022692"/>
    </source>
</evidence>
<evidence type="ECO:0000256" key="3">
    <source>
        <dbReference type="ARBA" id="ARBA00022475"/>
    </source>
</evidence>
<keyword evidence="2" id="KW-0813">Transport</keyword>
<keyword evidence="3" id="KW-1003">Cell membrane</keyword>
<keyword evidence="6 7" id="KW-0472">Membrane</keyword>
<feature type="transmembrane region" description="Helical" evidence="7">
    <location>
        <begin position="37"/>
        <end position="61"/>
    </location>
</feature>
<feature type="transmembrane region" description="Helical" evidence="7">
    <location>
        <begin position="73"/>
        <end position="94"/>
    </location>
</feature>
<evidence type="ECO:0000256" key="5">
    <source>
        <dbReference type="ARBA" id="ARBA00022989"/>
    </source>
</evidence>
<name>A0A5C6XKF0_9DELT</name>
<feature type="transmembrane region" description="Helical" evidence="7">
    <location>
        <begin position="313"/>
        <end position="333"/>
    </location>
</feature>
<dbReference type="Gene3D" id="1.20.1250.20">
    <property type="entry name" value="MFS general substrate transporter like domains"/>
    <property type="match status" value="1"/>
</dbReference>
<evidence type="ECO:0000256" key="2">
    <source>
        <dbReference type="ARBA" id="ARBA00022448"/>
    </source>
</evidence>
<evidence type="ECO:0000256" key="6">
    <source>
        <dbReference type="ARBA" id="ARBA00023136"/>
    </source>
</evidence>
<dbReference type="PANTHER" id="PTHR43266:SF2">
    <property type="entry name" value="MAJOR FACILITATOR SUPERFAMILY (MFS) PROFILE DOMAIN-CONTAINING PROTEIN"/>
    <property type="match status" value="1"/>
</dbReference>
<organism evidence="8 9">
    <name type="scientific">Lujinxingia vulgaris</name>
    <dbReference type="NCBI Taxonomy" id="2600176"/>
    <lineage>
        <taxon>Bacteria</taxon>
        <taxon>Deltaproteobacteria</taxon>
        <taxon>Bradymonadales</taxon>
        <taxon>Lujinxingiaceae</taxon>
        <taxon>Lujinxingia</taxon>
    </lineage>
</organism>
<feature type="transmembrane region" description="Helical" evidence="7">
    <location>
        <begin position="285"/>
        <end position="306"/>
    </location>
</feature>
<protein>
    <submittedName>
        <fullName evidence="8">MFS transporter</fullName>
    </submittedName>
</protein>
<dbReference type="InterPro" id="IPR011701">
    <property type="entry name" value="MFS"/>
</dbReference>